<comment type="caution">
    <text evidence="2">The sequence shown here is derived from an EMBL/GenBank/DDBJ whole genome shotgun (WGS) entry which is preliminary data.</text>
</comment>
<name>A0A9P4HYL5_9PEZI</name>
<gene>
    <name evidence="2" type="ORF">K490DRAFT_65246</name>
</gene>
<sequence length="147" mass="15919">MPTSTEKPASLPSTATTLSPAQASNLTTALCSTAAIPRIQATLAHTLHEEGWSATLRAYVLQLLRSGECSTYDEVMDRVMEETMQGLAERKGGKEKENGKEGKENGVNGGDVRKVGEEGLRIPERVVKEGLRAVRKEIDAVCEVTYD</sequence>
<evidence type="ECO:0000313" key="3">
    <source>
        <dbReference type="Proteomes" id="UP000799776"/>
    </source>
</evidence>
<dbReference type="OrthoDB" id="5355007at2759"/>
<evidence type="ECO:0000313" key="2">
    <source>
        <dbReference type="EMBL" id="KAF2087966.1"/>
    </source>
</evidence>
<feature type="compositionally biased region" description="Basic and acidic residues" evidence="1">
    <location>
        <begin position="88"/>
        <end position="104"/>
    </location>
</feature>
<dbReference type="AlphaFoldDB" id="A0A9P4HYL5"/>
<dbReference type="Proteomes" id="UP000799776">
    <property type="component" value="Unassembled WGS sequence"/>
</dbReference>
<evidence type="ECO:0000256" key="1">
    <source>
        <dbReference type="SAM" id="MobiDB-lite"/>
    </source>
</evidence>
<organism evidence="2 3">
    <name type="scientific">Saccharata proteae CBS 121410</name>
    <dbReference type="NCBI Taxonomy" id="1314787"/>
    <lineage>
        <taxon>Eukaryota</taxon>
        <taxon>Fungi</taxon>
        <taxon>Dikarya</taxon>
        <taxon>Ascomycota</taxon>
        <taxon>Pezizomycotina</taxon>
        <taxon>Dothideomycetes</taxon>
        <taxon>Dothideomycetes incertae sedis</taxon>
        <taxon>Botryosphaeriales</taxon>
        <taxon>Saccharataceae</taxon>
        <taxon>Saccharata</taxon>
    </lineage>
</organism>
<reference evidence="2" key="1">
    <citation type="journal article" date="2020" name="Stud. Mycol.">
        <title>101 Dothideomycetes genomes: a test case for predicting lifestyles and emergence of pathogens.</title>
        <authorList>
            <person name="Haridas S."/>
            <person name="Albert R."/>
            <person name="Binder M."/>
            <person name="Bloem J."/>
            <person name="Labutti K."/>
            <person name="Salamov A."/>
            <person name="Andreopoulos B."/>
            <person name="Baker S."/>
            <person name="Barry K."/>
            <person name="Bills G."/>
            <person name="Bluhm B."/>
            <person name="Cannon C."/>
            <person name="Castanera R."/>
            <person name="Culley D."/>
            <person name="Daum C."/>
            <person name="Ezra D."/>
            <person name="Gonzalez J."/>
            <person name="Henrissat B."/>
            <person name="Kuo A."/>
            <person name="Liang C."/>
            <person name="Lipzen A."/>
            <person name="Lutzoni F."/>
            <person name="Magnuson J."/>
            <person name="Mondo S."/>
            <person name="Nolan M."/>
            <person name="Ohm R."/>
            <person name="Pangilinan J."/>
            <person name="Park H.-J."/>
            <person name="Ramirez L."/>
            <person name="Alfaro M."/>
            <person name="Sun H."/>
            <person name="Tritt A."/>
            <person name="Yoshinaga Y."/>
            <person name="Zwiers L.-H."/>
            <person name="Turgeon B."/>
            <person name="Goodwin S."/>
            <person name="Spatafora J."/>
            <person name="Crous P."/>
            <person name="Grigoriev I."/>
        </authorList>
    </citation>
    <scope>NUCLEOTIDE SEQUENCE</scope>
    <source>
        <strain evidence="2">CBS 121410</strain>
    </source>
</reference>
<feature type="region of interest" description="Disordered" evidence="1">
    <location>
        <begin position="86"/>
        <end position="113"/>
    </location>
</feature>
<dbReference type="EMBL" id="ML978718">
    <property type="protein sequence ID" value="KAF2087966.1"/>
    <property type="molecule type" value="Genomic_DNA"/>
</dbReference>
<proteinExistence type="predicted"/>
<protein>
    <submittedName>
        <fullName evidence="2">Uncharacterized protein</fullName>
    </submittedName>
</protein>
<keyword evidence="3" id="KW-1185">Reference proteome</keyword>
<accession>A0A9P4HYL5</accession>